<dbReference type="PANTHER" id="PTHR43409">
    <property type="entry name" value="ANAEROBIC MAGNESIUM-PROTOPORPHYRIN IX MONOMETHYL ESTER CYCLASE-RELATED"/>
    <property type="match status" value="1"/>
</dbReference>
<dbReference type="EMBL" id="AONQ01000074">
    <property type="protein sequence ID" value="EME68236.1"/>
    <property type="molecule type" value="Genomic_DNA"/>
</dbReference>
<comment type="caution">
    <text evidence="7">The sequence shown here is derived from an EMBL/GenBank/DDBJ whole genome shotgun (WGS) entry which is preliminary data.</text>
</comment>
<evidence type="ECO:0000256" key="5">
    <source>
        <dbReference type="ARBA" id="ARBA00023014"/>
    </source>
</evidence>
<dbReference type="PROSITE" id="PS51918">
    <property type="entry name" value="RADICAL_SAM"/>
    <property type="match status" value="1"/>
</dbReference>
<keyword evidence="4" id="KW-0408">Iron</keyword>
<dbReference type="InterPro" id="IPR023404">
    <property type="entry name" value="rSAM_horseshoe"/>
</dbReference>
<evidence type="ECO:0000259" key="6">
    <source>
        <dbReference type="PROSITE" id="PS51918"/>
    </source>
</evidence>
<feature type="domain" description="Radical SAM core" evidence="6">
    <location>
        <begin position="209"/>
        <end position="447"/>
    </location>
</feature>
<accession>M2Y571</accession>
<dbReference type="Pfam" id="PF04055">
    <property type="entry name" value="Radical_SAM"/>
    <property type="match status" value="1"/>
</dbReference>
<evidence type="ECO:0000313" key="8">
    <source>
        <dbReference type="Proteomes" id="UP000011744"/>
    </source>
</evidence>
<dbReference type="GO" id="GO:0005829">
    <property type="term" value="C:cytosol"/>
    <property type="evidence" value="ECO:0007669"/>
    <property type="project" value="TreeGrafter"/>
</dbReference>
<dbReference type="GO" id="GO:0051536">
    <property type="term" value="F:iron-sulfur cluster binding"/>
    <property type="evidence" value="ECO:0007669"/>
    <property type="project" value="UniProtKB-KW"/>
</dbReference>
<dbReference type="Proteomes" id="UP000011744">
    <property type="component" value="Unassembled WGS sequence"/>
</dbReference>
<dbReference type="Gene3D" id="3.80.30.20">
    <property type="entry name" value="tm_1862 like domain"/>
    <property type="match status" value="1"/>
</dbReference>
<dbReference type="AlphaFoldDB" id="M2Y571"/>
<organism evidence="7 8">
    <name type="scientific">Paramagnetospirillum caucaseum</name>
    <dbReference type="NCBI Taxonomy" id="1244869"/>
    <lineage>
        <taxon>Bacteria</taxon>
        <taxon>Pseudomonadati</taxon>
        <taxon>Pseudomonadota</taxon>
        <taxon>Alphaproteobacteria</taxon>
        <taxon>Rhodospirillales</taxon>
        <taxon>Magnetospirillaceae</taxon>
        <taxon>Paramagnetospirillum</taxon>
    </lineage>
</organism>
<proteinExistence type="predicted"/>
<dbReference type="eggNOG" id="COG1032">
    <property type="taxonomic scope" value="Bacteria"/>
</dbReference>
<dbReference type="CDD" id="cd01335">
    <property type="entry name" value="Radical_SAM"/>
    <property type="match status" value="1"/>
</dbReference>
<sequence>MKVLFSNPPWWQGQALYPMPDGSQRLVHRAGVRAGSRWPFTFFLGHGPDEYQFGSYLPYPYFLGHAATWANRELGGNVTFRDSIALRESYDKYYEFLDAERFEYIVIESASPSWEHDKQVIGEIARRLPHTRFIITGPITSHGEALLDEAPNIQATVRGEYEKGVIKAVNGANGVVDFDLLSVAEMNSAPFPYFDSVIAHRYCDTNPRGQQFPQAQVLSSRGCPYKCIFCVWPATMTSNDPDGGGKRIVRQYGADYMEAFLTELVQKYGFRSIYFDDDTFNLGDRHVEKMCAVMRKIGVPWSAMCRADTSSFHLWQEMKDSGCFGVKIGFESGNQEVVDNIVNKRLDLEEARKAAFEIKRVGMTLHGTFTFGLPGETAEQMQDTENYMATLPLDSCQKSGCAEIEGAPLHTLGRVANLKSYPGAKLDENYSRETDGQMKIEKMRSLQA</sequence>
<evidence type="ECO:0000256" key="3">
    <source>
        <dbReference type="ARBA" id="ARBA00022723"/>
    </source>
</evidence>
<keyword evidence="5" id="KW-0411">Iron-sulfur</keyword>
<dbReference type="SMART" id="SM00729">
    <property type="entry name" value="Elp3"/>
    <property type="match status" value="1"/>
</dbReference>
<dbReference type="RefSeq" id="WP_008620864.1">
    <property type="nucleotide sequence ID" value="NZ_AONQ01000074.1"/>
</dbReference>
<keyword evidence="2" id="KW-0949">S-adenosyl-L-methionine</keyword>
<name>M2Y571_9PROT</name>
<dbReference type="InterPro" id="IPR006638">
    <property type="entry name" value="Elp3/MiaA/NifB-like_rSAM"/>
</dbReference>
<dbReference type="SFLD" id="SFLDG01082">
    <property type="entry name" value="B12-binding_domain_containing"/>
    <property type="match status" value="1"/>
</dbReference>
<evidence type="ECO:0000256" key="1">
    <source>
        <dbReference type="ARBA" id="ARBA00001966"/>
    </source>
</evidence>
<dbReference type="PANTHER" id="PTHR43409:SF16">
    <property type="entry name" value="SLR0320 PROTEIN"/>
    <property type="match status" value="1"/>
</dbReference>
<keyword evidence="8" id="KW-1185">Reference proteome</keyword>
<dbReference type="STRING" id="1244869.H261_19399"/>
<keyword evidence="3" id="KW-0479">Metal-binding</keyword>
<dbReference type="PATRIC" id="fig|1244869.3.peg.3867"/>
<evidence type="ECO:0000256" key="2">
    <source>
        <dbReference type="ARBA" id="ARBA00022691"/>
    </source>
</evidence>
<evidence type="ECO:0000313" key="7">
    <source>
        <dbReference type="EMBL" id="EME68236.1"/>
    </source>
</evidence>
<reference evidence="7 8" key="1">
    <citation type="journal article" date="2014" name="Genome Announc.">
        <title>Draft Genome Sequence of Magnetospirillum sp. Strain SO-1, a Freshwater Magnetotactic Bacterium Isolated from the Ol'khovka River, Russia.</title>
        <authorList>
            <person name="Grouzdev D.S."/>
            <person name="Dziuba M.V."/>
            <person name="Sukhacheva M.S."/>
            <person name="Mardanov A.V."/>
            <person name="Beletskiy A.V."/>
            <person name="Kuznetsov B.B."/>
            <person name="Skryabin K.G."/>
        </authorList>
    </citation>
    <scope>NUCLEOTIDE SEQUENCE [LARGE SCALE GENOMIC DNA]</scope>
    <source>
        <strain evidence="7 8">SO-1</strain>
    </source>
</reference>
<comment type="cofactor">
    <cofactor evidence="1">
        <name>[4Fe-4S] cluster</name>
        <dbReference type="ChEBI" id="CHEBI:49883"/>
    </cofactor>
</comment>
<dbReference type="InterPro" id="IPR051198">
    <property type="entry name" value="BchE-like"/>
</dbReference>
<dbReference type="InterPro" id="IPR058240">
    <property type="entry name" value="rSAM_sf"/>
</dbReference>
<evidence type="ECO:0000256" key="4">
    <source>
        <dbReference type="ARBA" id="ARBA00023004"/>
    </source>
</evidence>
<dbReference type="SUPFAM" id="SSF102114">
    <property type="entry name" value="Radical SAM enzymes"/>
    <property type="match status" value="1"/>
</dbReference>
<dbReference type="SFLD" id="SFLDS00029">
    <property type="entry name" value="Radical_SAM"/>
    <property type="match status" value="1"/>
</dbReference>
<dbReference type="InterPro" id="IPR007197">
    <property type="entry name" value="rSAM"/>
</dbReference>
<dbReference type="GO" id="GO:0046872">
    <property type="term" value="F:metal ion binding"/>
    <property type="evidence" value="ECO:0007669"/>
    <property type="project" value="UniProtKB-KW"/>
</dbReference>
<protein>
    <submittedName>
        <fullName evidence="7">Fe-S oxidoreductase</fullName>
    </submittedName>
</protein>
<dbReference type="OrthoDB" id="9801424at2"/>
<gene>
    <name evidence="7" type="ORF">H261_19399</name>
</gene>
<dbReference type="GO" id="GO:0003824">
    <property type="term" value="F:catalytic activity"/>
    <property type="evidence" value="ECO:0007669"/>
    <property type="project" value="InterPro"/>
</dbReference>